<sequence>MASQEEAHPALEATIIAARRFDDINYYVLVALSSEDMVKTTVKEFAAARQSDGSSANDDAWNKFLEVLPLPNRHDSYHMSCRSTGYMAVDFKLPMPDEVGNFFQEDETIARAQAIAGLLIVVALRQFLEQRSSWHEQDLAIEAAISRIPAPIQAQIKAAIASNDYNTFAALFTKAHQLPDQQFEYHLRRYHALAFVSLHIPTPIQFWRNPAAQNAILPSLHHDAWRVSFLVLRFLYHCSTYSPDVALFNRTLFGWTTGLLHKFFILQRRLLHMMPLVLRESPNDPDDDFMELLEADEQLDLNGRYLLVMGPGKMDNDPMFTEFIRHWRSARSLRRAIDIYITMPMTVDRVLLGEEEGEWVEDNMYNRQYIGIPMLYDRIRMWVDLREWAFSERNGALGGYEADLDLRYEGSSSF</sequence>
<reference evidence="1" key="1">
    <citation type="submission" date="2020-04" db="EMBL/GenBank/DDBJ databases">
        <title>Genome Assembly and Annotation of Botryosphaeria dothidea sdau 11-99, a Latent Pathogen of Apple Fruit Ring Rot in China.</title>
        <authorList>
            <person name="Yu C."/>
            <person name="Diao Y."/>
            <person name="Lu Q."/>
            <person name="Zhao J."/>
            <person name="Cui S."/>
            <person name="Peng C."/>
            <person name="He B."/>
            <person name="Liu H."/>
        </authorList>
    </citation>
    <scope>NUCLEOTIDE SEQUENCE [LARGE SCALE GENOMIC DNA]</scope>
    <source>
        <strain evidence="1">Sdau11-99</strain>
    </source>
</reference>
<dbReference type="Proteomes" id="UP000572817">
    <property type="component" value="Unassembled WGS sequence"/>
</dbReference>
<organism evidence="1 2">
    <name type="scientific">Botryosphaeria dothidea</name>
    <dbReference type="NCBI Taxonomy" id="55169"/>
    <lineage>
        <taxon>Eukaryota</taxon>
        <taxon>Fungi</taxon>
        <taxon>Dikarya</taxon>
        <taxon>Ascomycota</taxon>
        <taxon>Pezizomycotina</taxon>
        <taxon>Dothideomycetes</taxon>
        <taxon>Dothideomycetes incertae sedis</taxon>
        <taxon>Botryosphaeriales</taxon>
        <taxon>Botryosphaeriaceae</taxon>
        <taxon>Botryosphaeria</taxon>
    </lineage>
</organism>
<dbReference type="AlphaFoldDB" id="A0A8H4IMW8"/>
<evidence type="ECO:0000313" key="1">
    <source>
        <dbReference type="EMBL" id="KAF4303749.1"/>
    </source>
</evidence>
<dbReference type="EMBL" id="WWBZ02000051">
    <property type="protein sequence ID" value="KAF4303749.1"/>
    <property type="molecule type" value="Genomic_DNA"/>
</dbReference>
<protein>
    <submittedName>
        <fullName evidence="1">Uncharacterized protein</fullName>
    </submittedName>
</protein>
<evidence type="ECO:0000313" key="2">
    <source>
        <dbReference type="Proteomes" id="UP000572817"/>
    </source>
</evidence>
<gene>
    <name evidence="1" type="ORF">GTA08_BOTSDO08499</name>
</gene>
<comment type="caution">
    <text evidence="1">The sequence shown here is derived from an EMBL/GenBank/DDBJ whole genome shotgun (WGS) entry which is preliminary data.</text>
</comment>
<keyword evidence="2" id="KW-1185">Reference proteome</keyword>
<accession>A0A8H4IMW8</accession>
<proteinExistence type="predicted"/>
<name>A0A8H4IMW8_9PEZI</name>
<dbReference type="OrthoDB" id="3940636at2759"/>